<name>A0A0F8X6Z1_9ZZZZ</name>
<reference evidence="1" key="1">
    <citation type="journal article" date="2015" name="Nature">
        <title>Complex archaea that bridge the gap between prokaryotes and eukaryotes.</title>
        <authorList>
            <person name="Spang A."/>
            <person name="Saw J.H."/>
            <person name="Jorgensen S.L."/>
            <person name="Zaremba-Niedzwiedzka K."/>
            <person name="Martijn J."/>
            <person name="Lind A.E."/>
            <person name="van Eijk R."/>
            <person name="Schleper C."/>
            <person name="Guy L."/>
            <person name="Ettema T.J."/>
        </authorList>
    </citation>
    <scope>NUCLEOTIDE SEQUENCE</scope>
</reference>
<protein>
    <submittedName>
        <fullName evidence="1">Uncharacterized protein</fullName>
    </submittedName>
</protein>
<proteinExistence type="predicted"/>
<gene>
    <name evidence="1" type="ORF">LCGC14_2979960</name>
</gene>
<accession>A0A0F8X6Z1</accession>
<dbReference type="AlphaFoldDB" id="A0A0F8X6Z1"/>
<organism evidence="1">
    <name type="scientific">marine sediment metagenome</name>
    <dbReference type="NCBI Taxonomy" id="412755"/>
    <lineage>
        <taxon>unclassified sequences</taxon>
        <taxon>metagenomes</taxon>
        <taxon>ecological metagenomes</taxon>
    </lineage>
</organism>
<dbReference type="EMBL" id="LAZR01060833">
    <property type="protein sequence ID" value="KKK64857.1"/>
    <property type="molecule type" value="Genomic_DNA"/>
</dbReference>
<feature type="non-terminal residue" evidence="1">
    <location>
        <position position="61"/>
    </location>
</feature>
<sequence length="61" mass="6909">MRKGQSMKKWIRLILGLLVVPLTVYPLVDLTKIILTANLVFGKLDVLALDIRTMIVEVTLM</sequence>
<comment type="caution">
    <text evidence="1">The sequence shown here is derived from an EMBL/GenBank/DDBJ whole genome shotgun (WGS) entry which is preliminary data.</text>
</comment>
<evidence type="ECO:0000313" key="1">
    <source>
        <dbReference type="EMBL" id="KKK64857.1"/>
    </source>
</evidence>